<evidence type="ECO:0000313" key="19">
    <source>
        <dbReference type="EMBL" id="AAF08287.1"/>
    </source>
</evidence>
<evidence type="ECO:0000313" key="20">
    <source>
        <dbReference type="Proteomes" id="UP000011265"/>
    </source>
</evidence>
<dbReference type="GO" id="GO:0043657">
    <property type="term" value="C:host cell"/>
    <property type="evidence" value="ECO:0007669"/>
    <property type="project" value="GOC"/>
</dbReference>
<dbReference type="EMBL" id="AF190123">
    <property type="protein sequence ID" value="AAF08287.1"/>
    <property type="molecule type" value="Genomic_DNA"/>
</dbReference>
<dbReference type="GO" id="GO:0046718">
    <property type="term" value="P:symbiont entry into host cell"/>
    <property type="evidence" value="ECO:0007669"/>
    <property type="project" value="UniProtKB-KW"/>
</dbReference>
<keyword evidence="20" id="KW-1185">Reference proteome</keyword>
<evidence type="ECO:0000256" key="6">
    <source>
        <dbReference type="ARBA" id="ARBA00022561"/>
    </source>
</evidence>
<keyword evidence="11" id="KW-0862">Zinc</keyword>
<dbReference type="Proteomes" id="UP000011265">
    <property type="component" value="Segment"/>
</dbReference>
<evidence type="ECO:0000256" key="13">
    <source>
        <dbReference type="ARBA" id="ARBA00023296"/>
    </source>
</evidence>
<evidence type="ECO:0000256" key="9">
    <source>
        <dbReference type="ARBA" id="ARBA00022771"/>
    </source>
</evidence>
<reference evidence="19 20" key="1">
    <citation type="journal article" date="2000" name="J. Gen. Virol.">
        <title>Characterization and genomic analysis of tobacco vein clearing virus, a plant pararetrovirus that is transmitted vertically and related to sequences integrated in the host genome.</title>
        <authorList>
            <person name="Lockhart B.E."/>
            <person name="Menke J."/>
            <person name="Dahal G."/>
            <person name="Olszewski N.E."/>
        </authorList>
    </citation>
    <scope>NUCLEOTIDE SEQUENCE [LARGE SCALE GENOMIC DNA]</scope>
    <source>
        <strain evidence="20">Isolate Nicotiana edwardsonii/United States/Lockhart/2000</strain>
    </source>
</reference>
<evidence type="ECO:0000256" key="10">
    <source>
        <dbReference type="ARBA" id="ARBA00022828"/>
    </source>
</evidence>
<keyword evidence="7" id="KW-1048">Host nucleus</keyword>
<dbReference type="PROSITE" id="PS50158">
    <property type="entry name" value="ZF_CCHC"/>
    <property type="match status" value="1"/>
</dbReference>
<dbReference type="InterPro" id="IPR001878">
    <property type="entry name" value="Znf_CCHC"/>
</dbReference>
<dbReference type="GO" id="GO:0005198">
    <property type="term" value="F:structural molecule activity"/>
    <property type="evidence" value="ECO:0007669"/>
    <property type="project" value="InterPro"/>
</dbReference>
<comment type="subunit">
    <text evidence="4">Interacts (via nuclear localization signal) with host importin alpha.</text>
</comment>
<feature type="domain" description="CCHC-type" evidence="18">
    <location>
        <begin position="508"/>
        <end position="522"/>
    </location>
</feature>
<keyword evidence="13" id="KW-1160">Virus entry into host cell</keyword>
<evidence type="ECO:0000256" key="12">
    <source>
        <dbReference type="ARBA" id="ARBA00022844"/>
    </source>
</evidence>
<keyword evidence="12" id="KW-0946">Virion</keyword>
<name>Q9QD06_9VIRU</name>
<dbReference type="GO" id="GO:0042025">
    <property type="term" value="C:host cell nucleus"/>
    <property type="evidence" value="ECO:0007669"/>
    <property type="project" value="UniProtKB-SubCell"/>
</dbReference>
<dbReference type="PRINTS" id="PR00221">
    <property type="entry name" value="CAULIMOCOAT"/>
</dbReference>
<evidence type="ECO:0000256" key="17">
    <source>
        <dbReference type="SAM" id="Coils"/>
    </source>
</evidence>
<keyword evidence="8" id="KW-0479">Metal-binding</keyword>
<evidence type="ECO:0000256" key="16">
    <source>
        <dbReference type="PROSITE-ProRule" id="PRU00047"/>
    </source>
</evidence>
<evidence type="ECO:0000256" key="4">
    <source>
        <dbReference type="ARBA" id="ARBA00011242"/>
    </source>
</evidence>
<comment type="function">
    <text evidence="14">Self assembles to form an icosahedral capsid, about 50 nm in diameter, nm, composed of 420 subunits of the viral capsid protein. The capsid encapsulates the genomic dsDNA. Following virus entry into host cell, provides nuclear import of the viral genome. Virus particles do not enter the nucleus, but dock at the nuclear membrane through the interaction with host importins.</text>
</comment>
<dbReference type="GeneID" id="932242"/>
<dbReference type="KEGG" id="vg:932242"/>
<dbReference type="GO" id="GO:0008270">
    <property type="term" value="F:zinc ion binding"/>
    <property type="evidence" value="ECO:0007669"/>
    <property type="project" value="UniProtKB-KW"/>
</dbReference>
<dbReference type="InterPro" id="IPR001988">
    <property type="entry name" value="Caulimo_coat"/>
</dbReference>
<dbReference type="GO" id="GO:0039620">
    <property type="term" value="C:T=7 icosahedral viral capsid"/>
    <property type="evidence" value="ECO:0007669"/>
    <property type="project" value="UniProtKB-KW"/>
</dbReference>
<organism evidence="19 20">
    <name type="scientific">Tobacco vein clearing virus</name>
    <dbReference type="NCBI Taxonomy" id="107324"/>
    <lineage>
        <taxon>Viruses</taxon>
        <taxon>Riboviria</taxon>
        <taxon>Pararnavirae</taxon>
        <taxon>Artverviricota</taxon>
        <taxon>Revtraviricetes</taxon>
        <taxon>Ortervirales</taxon>
        <taxon>Caulimoviridae</taxon>
        <taxon>Solendovirus</taxon>
        <taxon>Solendovirus venanicotianae</taxon>
    </lineage>
</organism>
<dbReference type="Pfam" id="PF22909">
    <property type="entry name" value="Caulimovir_coat_dom"/>
    <property type="match status" value="1"/>
</dbReference>
<keyword evidence="17" id="KW-0175">Coiled coil</keyword>
<dbReference type="Gene3D" id="4.10.60.10">
    <property type="entry name" value="Zinc finger, CCHC-type"/>
    <property type="match status" value="1"/>
</dbReference>
<evidence type="ECO:0000256" key="5">
    <source>
        <dbReference type="ARBA" id="ARBA00022524"/>
    </source>
</evidence>
<evidence type="ECO:0000256" key="1">
    <source>
        <dbReference type="ARBA" id="ARBA00004147"/>
    </source>
</evidence>
<comment type="subcellular location">
    <subcellularLocation>
        <location evidence="1">Host nucleus</location>
    </subcellularLocation>
    <subcellularLocation>
        <location evidence="2">Virion</location>
    </subcellularLocation>
</comment>
<protein>
    <recommendedName>
        <fullName evidence="15">Coat protein</fullName>
    </recommendedName>
</protein>
<keyword evidence="5" id="KW-1163">Viral penetration into host nucleus</keyword>
<keyword evidence="6 19" id="KW-0167">Capsid protein</keyword>
<evidence type="ECO:0000256" key="7">
    <source>
        <dbReference type="ARBA" id="ARBA00022562"/>
    </source>
</evidence>
<evidence type="ECO:0000256" key="15">
    <source>
        <dbReference type="ARBA" id="ARBA00031336"/>
    </source>
</evidence>
<keyword evidence="10" id="KW-1145">T=7 icosahedral capsid protein</keyword>
<evidence type="ECO:0000256" key="14">
    <source>
        <dbReference type="ARBA" id="ARBA00024644"/>
    </source>
</evidence>
<evidence type="ECO:0000256" key="3">
    <source>
        <dbReference type="ARBA" id="ARBA00006778"/>
    </source>
</evidence>
<proteinExistence type="inferred from homology"/>
<dbReference type="RefSeq" id="NP_569139.1">
    <property type="nucleotide sequence ID" value="NC_003378.1"/>
</dbReference>
<accession>Q9QD06</accession>
<dbReference type="SUPFAM" id="SSF57756">
    <property type="entry name" value="Retrovirus zinc finger-like domains"/>
    <property type="match status" value="1"/>
</dbReference>
<dbReference type="GO" id="GO:0075732">
    <property type="term" value="P:viral penetration into host nucleus"/>
    <property type="evidence" value="ECO:0007669"/>
    <property type="project" value="UniProtKB-KW"/>
</dbReference>
<dbReference type="InterPro" id="IPR036875">
    <property type="entry name" value="Znf_CCHC_sf"/>
</dbReference>
<evidence type="ECO:0000256" key="2">
    <source>
        <dbReference type="ARBA" id="ARBA00004328"/>
    </source>
</evidence>
<feature type="coiled-coil region" evidence="17">
    <location>
        <begin position="70"/>
        <end position="161"/>
    </location>
</feature>
<evidence type="ECO:0000259" key="18">
    <source>
        <dbReference type="PROSITE" id="PS50158"/>
    </source>
</evidence>
<dbReference type="GO" id="GO:0003676">
    <property type="term" value="F:nucleic acid binding"/>
    <property type="evidence" value="ECO:0007669"/>
    <property type="project" value="InterPro"/>
</dbReference>
<comment type="similarity">
    <text evidence="3">Belongs to the caulimoviridae capsid protein family.</text>
</comment>
<evidence type="ECO:0000256" key="8">
    <source>
        <dbReference type="ARBA" id="ARBA00022723"/>
    </source>
</evidence>
<keyword evidence="9 16" id="KW-0863">Zinc-finger</keyword>
<dbReference type="SMART" id="SM00343">
    <property type="entry name" value="ZnF_C2HC"/>
    <property type="match status" value="1"/>
</dbReference>
<dbReference type="Pfam" id="PF00098">
    <property type="entry name" value="zf-CCHC"/>
    <property type="match status" value="1"/>
</dbReference>
<sequence length="579" mass="69081">MNKEEFAIDEKTYENQDGLKIKIIFSNLGRRYKKIGDQIYLMIEKETARLEDSLTAMTRIIKENEEIDKKREIEIIRNQANKEIQQLEETKNTKIIALEKELNMLKLLYENKQREKDKEIELTDEINKFKQKLQPEENLRIEEIDNNIDDQKSELSEISETYTEILENIEKTKNLEINTGDVNMDEKPSTSGIKNPKELNPSYYTVSYEQSDRNNTLWNSRLNKKWTPKPIHEQYNFLDLDCVEDINKTIQLWIGYISKQLIDNKIGITETPGYIERTLIGTVKLWLHNLTKESIDTLRSNKKFNGDMATTSMEILYKYEIAIRNEFSSMTTETEEQHKEKQINRNLMTKLAICNMCYIDEYTCAFREYYYKGTYNTEEGREIRKLYFTKLPEPFSSKIIKDWNEAGLTDTLGARIKFLQQWFVQLCEKYKEEIKMEKILIKNLKCCKNKTAPQFGCTDKYNKKWKTKKYKKHRSKYKYKKPRKRYYVKNYQAKKPFRPKKKLTECTCYNCGKLGHIAKDCKAPKNPKKKQITEIIIDDEEYMQMEYIDYELDSEDSIYEISDSDDEIDSEITEEEDEI</sequence>
<evidence type="ECO:0000256" key="11">
    <source>
        <dbReference type="ARBA" id="ARBA00022833"/>
    </source>
</evidence>